<sequence>MWFLIAYVWVSMMIQLQSPGVSAYHRWGQPQLYSNEDGVDAQTKLCNLLCRNAGMCPQFCPFPTDQSYGYGKRSAANSLDELSWDDYLLKRTMGMESKK</sequence>
<dbReference type="Proteomes" id="UP000749559">
    <property type="component" value="Unassembled WGS sequence"/>
</dbReference>
<name>A0A8J1TYS6_OWEFU</name>
<comment type="caution">
    <text evidence="1">The sequence shown here is derived from an EMBL/GenBank/DDBJ whole genome shotgun (WGS) entry which is preliminary data.</text>
</comment>
<reference evidence="1" key="1">
    <citation type="submission" date="2022-03" db="EMBL/GenBank/DDBJ databases">
        <authorList>
            <person name="Martin C."/>
        </authorList>
    </citation>
    <scope>NUCLEOTIDE SEQUENCE</scope>
</reference>
<proteinExistence type="predicted"/>
<protein>
    <submittedName>
        <fullName evidence="1">Uncharacterized protein</fullName>
    </submittedName>
</protein>
<evidence type="ECO:0000313" key="1">
    <source>
        <dbReference type="EMBL" id="CAH1787479.1"/>
    </source>
</evidence>
<dbReference type="AlphaFoldDB" id="A0A8J1TYS6"/>
<evidence type="ECO:0000313" key="2">
    <source>
        <dbReference type="Proteomes" id="UP000749559"/>
    </source>
</evidence>
<dbReference type="EMBL" id="CAIIXF020000006">
    <property type="protein sequence ID" value="CAH1787479.1"/>
    <property type="molecule type" value="Genomic_DNA"/>
</dbReference>
<accession>A0A8J1TYS6</accession>
<organism evidence="1 2">
    <name type="scientific">Owenia fusiformis</name>
    <name type="common">Polychaete worm</name>
    <dbReference type="NCBI Taxonomy" id="6347"/>
    <lineage>
        <taxon>Eukaryota</taxon>
        <taxon>Metazoa</taxon>
        <taxon>Spiralia</taxon>
        <taxon>Lophotrochozoa</taxon>
        <taxon>Annelida</taxon>
        <taxon>Polychaeta</taxon>
        <taxon>Sedentaria</taxon>
        <taxon>Canalipalpata</taxon>
        <taxon>Sabellida</taxon>
        <taxon>Oweniida</taxon>
        <taxon>Oweniidae</taxon>
        <taxon>Owenia</taxon>
    </lineage>
</organism>
<keyword evidence="2" id="KW-1185">Reference proteome</keyword>
<gene>
    <name evidence="1" type="ORF">OFUS_LOCUS13167</name>
</gene>